<evidence type="ECO:0000313" key="5">
    <source>
        <dbReference type="Proteomes" id="UP000838324"/>
    </source>
</evidence>
<keyword evidence="1" id="KW-0808">Transferase</keyword>
<evidence type="ECO:0000256" key="1">
    <source>
        <dbReference type="ARBA" id="ARBA00022679"/>
    </source>
</evidence>
<keyword evidence="2" id="KW-0012">Acyltransferase</keyword>
<reference evidence="4" key="1">
    <citation type="submission" date="2022-01" db="EMBL/GenBank/DDBJ databases">
        <authorList>
            <person name="Criscuolo A."/>
        </authorList>
    </citation>
    <scope>NUCLEOTIDE SEQUENCE</scope>
    <source>
        <strain evidence="4">CIP111892</strain>
    </source>
</reference>
<accession>A0ABM9BP62</accession>
<gene>
    <name evidence="4" type="ORF">PAECIP111892_00722</name>
</gene>
<dbReference type="InterPro" id="IPR016181">
    <property type="entry name" value="Acyl_CoA_acyltransferase"/>
</dbReference>
<protein>
    <recommendedName>
        <fullName evidence="3">N-acetyltransferase domain-containing protein</fullName>
    </recommendedName>
</protein>
<comment type="caution">
    <text evidence="4">The sequence shown here is derived from an EMBL/GenBank/DDBJ whole genome shotgun (WGS) entry which is preliminary data.</text>
</comment>
<dbReference type="Pfam" id="PF00583">
    <property type="entry name" value="Acetyltransf_1"/>
    <property type="match status" value="1"/>
</dbReference>
<feature type="domain" description="N-acetyltransferase" evidence="3">
    <location>
        <begin position="4"/>
        <end position="163"/>
    </location>
</feature>
<dbReference type="InterPro" id="IPR000182">
    <property type="entry name" value="GNAT_dom"/>
</dbReference>
<dbReference type="InterPro" id="IPR050680">
    <property type="entry name" value="YpeA/RimI_acetyltransf"/>
</dbReference>
<dbReference type="PANTHER" id="PTHR43420">
    <property type="entry name" value="ACETYLTRANSFERASE"/>
    <property type="match status" value="1"/>
</dbReference>
<dbReference type="SUPFAM" id="SSF55729">
    <property type="entry name" value="Acyl-CoA N-acyltransferases (Nat)"/>
    <property type="match status" value="1"/>
</dbReference>
<dbReference type="RefSeq" id="WP_236329840.1">
    <property type="nucleotide sequence ID" value="NZ_CAKMMG010000001.1"/>
</dbReference>
<dbReference type="CDD" id="cd04301">
    <property type="entry name" value="NAT_SF"/>
    <property type="match status" value="1"/>
</dbReference>
<dbReference type="Gene3D" id="3.40.630.30">
    <property type="match status" value="1"/>
</dbReference>
<organism evidence="4 5">
    <name type="scientific">Paenibacillus auburnensis</name>
    <dbReference type="NCBI Taxonomy" id="2905649"/>
    <lineage>
        <taxon>Bacteria</taxon>
        <taxon>Bacillati</taxon>
        <taxon>Bacillota</taxon>
        <taxon>Bacilli</taxon>
        <taxon>Bacillales</taxon>
        <taxon>Paenibacillaceae</taxon>
        <taxon>Paenibacillus</taxon>
    </lineage>
</organism>
<dbReference type="Proteomes" id="UP000838324">
    <property type="component" value="Unassembled WGS sequence"/>
</dbReference>
<evidence type="ECO:0000313" key="4">
    <source>
        <dbReference type="EMBL" id="CAH1191723.1"/>
    </source>
</evidence>
<evidence type="ECO:0000259" key="3">
    <source>
        <dbReference type="PROSITE" id="PS51186"/>
    </source>
</evidence>
<keyword evidence="5" id="KW-1185">Reference proteome</keyword>
<sequence>MDSYSIRPVAEADTPFLREMLYESLYVPEGQQPFNRNVINEPFLSKYVEGWGKEGDMGFIAVNSIGLSVGSITARLFTEDNKGFGYVRHDIPELGLAVKAEYRGRGIGAALIKTLIDEMKEKGIKGVSLSVDPGNLGAVRLYQRFDFKEVGVVGTSITMVTYL</sequence>
<dbReference type="PROSITE" id="PS51186">
    <property type="entry name" value="GNAT"/>
    <property type="match status" value="1"/>
</dbReference>
<name>A0ABM9BP62_9BACL</name>
<proteinExistence type="predicted"/>
<dbReference type="PANTHER" id="PTHR43420:SF12">
    <property type="entry name" value="N-ACETYLTRANSFERASE DOMAIN-CONTAINING PROTEIN"/>
    <property type="match status" value="1"/>
</dbReference>
<dbReference type="EMBL" id="CAKMMG010000001">
    <property type="protein sequence ID" value="CAH1191723.1"/>
    <property type="molecule type" value="Genomic_DNA"/>
</dbReference>
<evidence type="ECO:0000256" key="2">
    <source>
        <dbReference type="ARBA" id="ARBA00023315"/>
    </source>
</evidence>